<dbReference type="InterPro" id="IPR013783">
    <property type="entry name" value="Ig-like_fold"/>
</dbReference>
<dbReference type="Gene3D" id="2.60.120.260">
    <property type="entry name" value="Galactose-binding domain-like"/>
    <property type="match status" value="2"/>
</dbReference>
<name>A0A2S7KRY5_9FLAO</name>
<evidence type="ECO:0000256" key="2">
    <source>
        <dbReference type="ARBA" id="ARBA00022729"/>
    </source>
</evidence>
<dbReference type="PANTHER" id="PTHR24273:SF32">
    <property type="entry name" value="HYALIN"/>
    <property type="match status" value="1"/>
</dbReference>
<dbReference type="SUPFAM" id="SSF49785">
    <property type="entry name" value="Galactose-binding domain-like"/>
    <property type="match status" value="2"/>
</dbReference>
<keyword evidence="1" id="KW-0645">Protease</keyword>
<proteinExistence type="predicted"/>
<keyword evidence="2 6" id="KW-0732">Signal</keyword>
<dbReference type="InterPro" id="IPR002884">
    <property type="entry name" value="P_dom"/>
</dbReference>
<comment type="caution">
    <text evidence="9">The sequence shown here is derived from an EMBL/GenBank/DDBJ whole genome shotgun (WGS) entry which is preliminary data.</text>
</comment>
<organism evidence="9 10">
    <name type="scientific">Aureitalea marina</name>
    <dbReference type="NCBI Taxonomy" id="930804"/>
    <lineage>
        <taxon>Bacteria</taxon>
        <taxon>Pseudomonadati</taxon>
        <taxon>Bacteroidota</taxon>
        <taxon>Flavobacteriia</taxon>
        <taxon>Flavobacteriales</taxon>
        <taxon>Flavobacteriaceae</taxon>
        <taxon>Aureitalea</taxon>
    </lineage>
</organism>
<evidence type="ECO:0008006" key="11">
    <source>
        <dbReference type="Google" id="ProtNLM"/>
    </source>
</evidence>
<evidence type="ECO:0000256" key="4">
    <source>
        <dbReference type="ARBA" id="ARBA00022801"/>
    </source>
</evidence>
<evidence type="ECO:0000313" key="9">
    <source>
        <dbReference type="EMBL" id="PQB05323.1"/>
    </source>
</evidence>
<dbReference type="PROSITE" id="PS51829">
    <property type="entry name" value="P_HOMO_B"/>
    <property type="match status" value="2"/>
</dbReference>
<dbReference type="InterPro" id="IPR026444">
    <property type="entry name" value="Secre_tail"/>
</dbReference>
<keyword evidence="4" id="KW-0378">Hydrolase</keyword>
<feature type="chain" id="PRO_5015770401" description="Subtilisin" evidence="6">
    <location>
        <begin position="21"/>
        <end position="1143"/>
    </location>
</feature>
<dbReference type="OrthoDB" id="9805017at2"/>
<evidence type="ECO:0000259" key="8">
    <source>
        <dbReference type="PROSITE" id="PS51829"/>
    </source>
</evidence>
<evidence type="ECO:0000313" key="10">
    <source>
        <dbReference type="Proteomes" id="UP000239800"/>
    </source>
</evidence>
<dbReference type="Pfam" id="PF01483">
    <property type="entry name" value="P_proprotein"/>
    <property type="match status" value="2"/>
</dbReference>
<dbReference type="GO" id="GO:0006508">
    <property type="term" value="P:proteolysis"/>
    <property type="evidence" value="ECO:0007669"/>
    <property type="project" value="UniProtKB-KW"/>
</dbReference>
<dbReference type="Pfam" id="PF18962">
    <property type="entry name" value="Por_Secre_tail"/>
    <property type="match status" value="1"/>
</dbReference>
<feature type="domain" description="P/Homo B" evidence="8">
    <location>
        <begin position="736"/>
        <end position="896"/>
    </location>
</feature>
<feature type="signal peptide" evidence="6">
    <location>
        <begin position="1"/>
        <end position="20"/>
    </location>
</feature>
<feature type="region of interest" description="Disordered" evidence="5">
    <location>
        <begin position="739"/>
        <end position="758"/>
    </location>
</feature>
<dbReference type="NCBIfam" id="TIGR04183">
    <property type="entry name" value="Por_Secre_tail"/>
    <property type="match status" value="1"/>
</dbReference>
<dbReference type="GO" id="GO:0004252">
    <property type="term" value="F:serine-type endopeptidase activity"/>
    <property type="evidence" value="ECO:0007669"/>
    <property type="project" value="InterPro"/>
</dbReference>
<dbReference type="InterPro" id="IPR008979">
    <property type="entry name" value="Galactose-bd-like_sf"/>
</dbReference>
<feature type="domain" description="P/Homo B" evidence="8">
    <location>
        <begin position="323"/>
        <end position="476"/>
    </location>
</feature>
<keyword evidence="10" id="KW-1185">Reference proteome</keyword>
<dbReference type="EMBL" id="MQUB01000001">
    <property type="protein sequence ID" value="PQB05323.1"/>
    <property type="molecule type" value="Genomic_DNA"/>
</dbReference>
<gene>
    <name evidence="9" type="ORF">BST85_10825</name>
</gene>
<evidence type="ECO:0000256" key="6">
    <source>
        <dbReference type="SAM" id="SignalP"/>
    </source>
</evidence>
<protein>
    <recommendedName>
        <fullName evidence="11">Subtilisin</fullName>
    </recommendedName>
</protein>
<dbReference type="Pfam" id="PF02494">
    <property type="entry name" value="HYR"/>
    <property type="match status" value="2"/>
</dbReference>
<feature type="compositionally biased region" description="Polar residues" evidence="5">
    <location>
        <begin position="741"/>
        <end position="750"/>
    </location>
</feature>
<reference evidence="9 10" key="1">
    <citation type="submission" date="2016-11" db="EMBL/GenBank/DDBJ databases">
        <title>Trade-off between light-utilization and light-protection in marine flavobacteria.</title>
        <authorList>
            <person name="Kumagai Y."/>
        </authorList>
    </citation>
    <scope>NUCLEOTIDE SEQUENCE [LARGE SCALE GENOMIC DNA]</scope>
    <source>
        <strain evidence="9 10">NBRC 107741</strain>
    </source>
</reference>
<evidence type="ECO:0000259" key="7">
    <source>
        <dbReference type="PROSITE" id="PS50825"/>
    </source>
</evidence>
<feature type="domain" description="HYR" evidence="7">
    <location>
        <begin position="147"/>
        <end position="232"/>
    </location>
</feature>
<dbReference type="Proteomes" id="UP000239800">
    <property type="component" value="Unassembled WGS sequence"/>
</dbReference>
<accession>A0A2S7KRY5</accession>
<dbReference type="AlphaFoldDB" id="A0A2S7KRY5"/>
<sequence>MKKITFLLILLTGFAGFSQANDLCVNAEVITGDGTIMGDATGATQTGPRCNPNADNEVWYTFTDTSGTGSMVTLSTCGTAFDTVLEVYSGSCAALNCEADNDDFCGLQSEVTFMTDGSSDYYITVADWGGFGGAGPFTLDVAGFPGAPIGNPPIISCPMNIVVDTDTAECGAVVNFSDATAIDVEDGPLTTTQTMGPVSGSLFPTGDTIIEFEVTDSDMNIVTCQFTITVNDTEDPVAVCQDITIELDAVTGMAMITPMDVDGGSNDNCSIDTMTLDIDTFDCSNIGANTVTLTVTDPSGNSAQCSATVTIEDNTAPNIVCIGQPAAVTDFASVTPGLGIDPPDSVSSVITLGADETITDLNVVLDVSHTWVGDLQITLQSPAGTTVQLFDGSVQDCLNDDILATFDDEASVLGDDECNPGPAVSGMVIPTDALSAFDGESTLGDWTLTITDTFIGFDSGVLNEWGVEYTYDVPATPLDVILDASGMATIDASDLILVIDDNCGTSVTVGGDVNPCEQNNPSNAFENGAIKDPASGFRAANDLVVSMGSDFELTGITANLFHEVGATMASVDFFFYEDASGVPGAQIGSQLGVVPTAQAVVGSNFGFDVSEVSFDLAPFTFASDPGSDTTYWIAMICSSSTAGLTAWEMTSASIQGNETLSSSDGVNWTAVGGGGFDGVYTFSGNCITPVESTISFDCSQLGQNQVNVTVTDAAGNEATCTATVNVIDETAPIITCGPQDQPVSASSSPGTAIPDSDPAGITDVINIAEDQTLNNLTVDLNITHTWVGDLIVTLQSPEGTTVTLVDRIGADGGGFGCSDADLDVTIDDTAASPLEDACTGGGPITGTFTGIDALSAFNGENAQGDWILTVSDNAGGDTGEITSWGINYLTPPTTTEVIIELDENGEAEIDAFDIISSVDEACGISTSAVDIDEFTCADIGTPIVVTAFVSDASGNIAACSATVLVVDNLVPVLTCPEDQTVDPGTDSLFYTVPDYFGNGEATVSDNCTDPITITTQDPAPGTELPDGVYTVTLTAEDENGNVATCSFELTVESILGTNNNPFDVGISVYPNPAVNNITIDNRTGVNLESVMIFDMNGRTVINQSLNNMAQGQRTIDVSALASGVYMVQIQGNDQTAVKRLIKQ</sequence>
<dbReference type="Gene3D" id="2.60.120.380">
    <property type="match status" value="1"/>
</dbReference>
<keyword evidence="3" id="KW-0677">Repeat</keyword>
<dbReference type="PROSITE" id="PS50825">
    <property type="entry name" value="HYR"/>
    <property type="match status" value="2"/>
</dbReference>
<dbReference type="PANTHER" id="PTHR24273">
    <property type="entry name" value="FI04643P-RELATED"/>
    <property type="match status" value="1"/>
</dbReference>
<evidence type="ECO:0000256" key="3">
    <source>
        <dbReference type="ARBA" id="ARBA00022737"/>
    </source>
</evidence>
<dbReference type="RefSeq" id="WP_104813262.1">
    <property type="nucleotide sequence ID" value="NZ_MQUB01000001.1"/>
</dbReference>
<feature type="domain" description="HYR" evidence="7">
    <location>
        <begin position="966"/>
        <end position="1053"/>
    </location>
</feature>
<dbReference type="InterPro" id="IPR003410">
    <property type="entry name" value="HYR_dom"/>
</dbReference>
<evidence type="ECO:0000256" key="1">
    <source>
        <dbReference type="ARBA" id="ARBA00022670"/>
    </source>
</evidence>
<evidence type="ECO:0000256" key="5">
    <source>
        <dbReference type="SAM" id="MobiDB-lite"/>
    </source>
</evidence>
<dbReference type="Gene3D" id="2.60.40.10">
    <property type="entry name" value="Immunoglobulins"/>
    <property type="match status" value="3"/>
</dbReference>